<sequence length="130" mass="14147">MRSIRMETQHMQATWLITGCSSGFGRNLAETALEQGKQVIVTARTPETLEDLVRRFPKTAIAVHLDVTNDTSVAAAVKKCKPLSGCIDCRKCVERGVCVFDDRVNEFLGIAANYDGYVFGSPVHWGAAGA</sequence>
<gene>
    <name evidence="3" type="ORF">DESPIG_00132</name>
</gene>
<dbReference type="eggNOG" id="COG4221">
    <property type="taxonomic scope" value="Bacteria"/>
</dbReference>
<evidence type="ECO:0008006" key="5">
    <source>
        <dbReference type="Google" id="ProtNLM"/>
    </source>
</evidence>
<evidence type="ECO:0000313" key="4">
    <source>
        <dbReference type="Proteomes" id="UP000003676"/>
    </source>
</evidence>
<proteinExistence type="inferred from homology"/>
<dbReference type="SUPFAM" id="SSF52218">
    <property type="entry name" value="Flavoproteins"/>
    <property type="match status" value="1"/>
</dbReference>
<dbReference type="HOGENOM" id="CLU_010194_2_18_7"/>
<evidence type="ECO:0000256" key="2">
    <source>
        <dbReference type="ARBA" id="ARBA00023002"/>
    </source>
</evidence>
<dbReference type="Pfam" id="PF00106">
    <property type="entry name" value="adh_short"/>
    <property type="match status" value="1"/>
</dbReference>
<organism evidence="3 4">
    <name type="scientific">Desulfovibrio piger ATCC 29098</name>
    <dbReference type="NCBI Taxonomy" id="411464"/>
    <lineage>
        <taxon>Bacteria</taxon>
        <taxon>Pseudomonadati</taxon>
        <taxon>Thermodesulfobacteriota</taxon>
        <taxon>Desulfovibrionia</taxon>
        <taxon>Desulfovibrionales</taxon>
        <taxon>Desulfovibrionaceae</taxon>
        <taxon>Desulfovibrio</taxon>
    </lineage>
</organism>
<dbReference type="GO" id="GO:0016491">
    <property type="term" value="F:oxidoreductase activity"/>
    <property type="evidence" value="ECO:0007669"/>
    <property type="project" value="UniProtKB-KW"/>
</dbReference>
<dbReference type="PROSITE" id="PS51257">
    <property type="entry name" value="PROKAR_LIPOPROTEIN"/>
    <property type="match status" value="1"/>
</dbReference>
<dbReference type="SUPFAM" id="SSF51735">
    <property type="entry name" value="NAD(P)-binding Rossmann-fold domains"/>
    <property type="match status" value="1"/>
</dbReference>
<dbReference type="InterPro" id="IPR051911">
    <property type="entry name" value="SDR_oxidoreductase"/>
</dbReference>
<dbReference type="Proteomes" id="UP000003676">
    <property type="component" value="Unassembled WGS sequence"/>
</dbReference>
<protein>
    <recommendedName>
        <fullName evidence="5">Oxidoreductase, short chain dehydrogenase/reductase family protein</fullName>
    </recommendedName>
</protein>
<reference evidence="3 4" key="2">
    <citation type="submission" date="2008-10" db="EMBL/GenBank/DDBJ databases">
        <authorList>
            <person name="Fulton L."/>
            <person name="Clifton S."/>
            <person name="Fulton B."/>
            <person name="Xu J."/>
            <person name="Minx P."/>
            <person name="Pepin K.H."/>
            <person name="Johnson M."/>
            <person name="Bhonagiri V."/>
            <person name="Nash W.E."/>
            <person name="Mardis E.R."/>
            <person name="Wilson R.K."/>
        </authorList>
    </citation>
    <scope>NUCLEOTIDE SEQUENCE [LARGE SCALE GENOMIC DNA]</scope>
    <source>
        <strain evidence="3 4">ATCC 29098</strain>
    </source>
</reference>
<dbReference type="EMBL" id="ABXU01000006">
    <property type="protein sequence ID" value="EEB34944.1"/>
    <property type="molecule type" value="Genomic_DNA"/>
</dbReference>
<dbReference type="Gene3D" id="3.40.50.720">
    <property type="entry name" value="NAD(P)-binding Rossmann-like Domain"/>
    <property type="match status" value="1"/>
</dbReference>
<keyword evidence="2" id="KW-0560">Oxidoreductase</keyword>
<evidence type="ECO:0000256" key="1">
    <source>
        <dbReference type="ARBA" id="ARBA00006484"/>
    </source>
</evidence>
<accession>B6WQ09</accession>
<dbReference type="AlphaFoldDB" id="B6WQ09"/>
<reference evidence="3 4" key="1">
    <citation type="submission" date="2008-10" db="EMBL/GenBank/DDBJ databases">
        <title>Draft genome sequence of Desulvovibrio piger (ATCC 29098).</title>
        <authorList>
            <person name="Sudarsanam P."/>
            <person name="Ley R."/>
            <person name="Guruge J."/>
            <person name="Turnbaugh P.J."/>
            <person name="Mahowald M."/>
            <person name="Liep D."/>
            <person name="Gordon J."/>
        </authorList>
    </citation>
    <scope>NUCLEOTIDE SEQUENCE [LARGE SCALE GENOMIC DNA]</scope>
    <source>
        <strain evidence="3 4">ATCC 29098</strain>
    </source>
</reference>
<comment type="similarity">
    <text evidence="1">Belongs to the short-chain dehydrogenases/reductases (SDR) family.</text>
</comment>
<dbReference type="InterPro" id="IPR029039">
    <property type="entry name" value="Flavoprotein-like_sf"/>
</dbReference>
<dbReference type="InterPro" id="IPR036291">
    <property type="entry name" value="NAD(P)-bd_dom_sf"/>
</dbReference>
<dbReference type="eggNOG" id="COG0655">
    <property type="taxonomic scope" value="Bacteria"/>
</dbReference>
<name>B6WQ09_9BACT</name>
<comment type="caution">
    <text evidence="3">The sequence shown here is derived from an EMBL/GenBank/DDBJ whole genome shotgun (WGS) entry which is preliminary data.</text>
</comment>
<dbReference type="PANTHER" id="PTHR43976">
    <property type="entry name" value="SHORT CHAIN DEHYDROGENASE"/>
    <property type="match status" value="1"/>
</dbReference>
<dbReference type="PANTHER" id="PTHR43976:SF16">
    <property type="entry name" value="SHORT-CHAIN DEHYDROGENASE_REDUCTASE FAMILY PROTEIN"/>
    <property type="match status" value="1"/>
</dbReference>
<dbReference type="InterPro" id="IPR002347">
    <property type="entry name" value="SDR_fam"/>
</dbReference>
<evidence type="ECO:0000313" key="3">
    <source>
        <dbReference type="EMBL" id="EEB34944.1"/>
    </source>
</evidence>